<reference evidence="2" key="1">
    <citation type="submission" date="2017-06" db="EMBL/GenBank/DDBJ databases">
        <title>Genome analysis of Fimbriiglobus ruber SP5, the first member of the order Planctomycetales with confirmed chitinolytic capability.</title>
        <authorList>
            <person name="Ravin N.V."/>
            <person name="Rakitin A.L."/>
            <person name="Ivanova A.A."/>
            <person name="Beletsky A.V."/>
            <person name="Kulichevskaya I.S."/>
            <person name="Mardanov A.V."/>
            <person name="Dedysh S.N."/>
        </authorList>
    </citation>
    <scope>NUCLEOTIDE SEQUENCE [LARGE SCALE GENOMIC DNA]</scope>
    <source>
        <strain evidence="2">SP5</strain>
    </source>
</reference>
<name>A0A225DKP3_9BACT</name>
<dbReference type="EMBL" id="NIDE01000005">
    <property type="protein sequence ID" value="OWK41972.1"/>
    <property type="molecule type" value="Genomic_DNA"/>
</dbReference>
<dbReference type="AlphaFoldDB" id="A0A225DKP3"/>
<dbReference type="Proteomes" id="UP000214646">
    <property type="component" value="Unassembled WGS sequence"/>
</dbReference>
<comment type="caution">
    <text evidence="1">The sequence shown here is derived from an EMBL/GenBank/DDBJ whole genome shotgun (WGS) entry which is preliminary data.</text>
</comment>
<evidence type="ECO:0000313" key="1">
    <source>
        <dbReference type="EMBL" id="OWK41972.1"/>
    </source>
</evidence>
<organism evidence="1 2">
    <name type="scientific">Fimbriiglobus ruber</name>
    <dbReference type="NCBI Taxonomy" id="1908690"/>
    <lineage>
        <taxon>Bacteria</taxon>
        <taxon>Pseudomonadati</taxon>
        <taxon>Planctomycetota</taxon>
        <taxon>Planctomycetia</taxon>
        <taxon>Gemmatales</taxon>
        <taxon>Gemmataceae</taxon>
        <taxon>Fimbriiglobus</taxon>
    </lineage>
</organism>
<proteinExistence type="predicted"/>
<gene>
    <name evidence="1" type="ORF">FRUB_04050</name>
</gene>
<protein>
    <submittedName>
        <fullName evidence="1">Uncharacterized protein</fullName>
    </submittedName>
</protein>
<accession>A0A225DKP3</accession>
<evidence type="ECO:0000313" key="2">
    <source>
        <dbReference type="Proteomes" id="UP000214646"/>
    </source>
</evidence>
<sequence length="48" mass="6065">MKDWLHRGRLKNFRHTKKPMKKIDNLFKKHETNSTHFFAWKKEKLKKK</sequence>
<keyword evidence="2" id="KW-1185">Reference proteome</keyword>